<feature type="transmembrane region" description="Helical" evidence="10">
    <location>
        <begin position="617"/>
        <end position="636"/>
    </location>
</feature>
<dbReference type="Proteomes" id="UP000593564">
    <property type="component" value="Unassembled WGS sequence"/>
</dbReference>
<dbReference type="AlphaFoldDB" id="A0A7J7H9M5"/>
<accession>A0A7J7H9M5</accession>
<dbReference type="GO" id="GO:0016760">
    <property type="term" value="F:cellulose synthase (UDP-forming) activity"/>
    <property type="evidence" value="ECO:0007669"/>
    <property type="project" value="InterPro"/>
</dbReference>
<protein>
    <submittedName>
        <fullName evidence="11">Uncharacterized protein</fullName>
    </submittedName>
</protein>
<evidence type="ECO:0000256" key="3">
    <source>
        <dbReference type="ARBA" id="ARBA00022679"/>
    </source>
</evidence>
<evidence type="ECO:0000256" key="6">
    <source>
        <dbReference type="ARBA" id="ARBA00023136"/>
    </source>
</evidence>
<keyword evidence="12" id="KW-1185">Reference proteome</keyword>
<keyword evidence="6 10" id="KW-0472">Membrane</keyword>
<gene>
    <name evidence="11" type="ORF">HYC85_011542</name>
</gene>
<feature type="binding site" evidence="8">
    <location>
        <position position="112"/>
    </location>
    <ligand>
        <name>UDP-alpha-D-glucose</name>
        <dbReference type="ChEBI" id="CHEBI:58885"/>
    </ligand>
</feature>
<dbReference type="GO" id="GO:0071555">
    <property type="term" value="P:cell wall organization"/>
    <property type="evidence" value="ECO:0007669"/>
    <property type="project" value="UniProtKB-KW"/>
</dbReference>
<evidence type="ECO:0000256" key="8">
    <source>
        <dbReference type="PIRSR" id="PIRSR605150-2"/>
    </source>
</evidence>
<proteinExistence type="predicted"/>
<feature type="binding site" evidence="9">
    <location>
        <position position="269"/>
    </location>
    <ligand>
        <name>Mn(2+)</name>
        <dbReference type="ChEBI" id="CHEBI:29035"/>
    </ligand>
</feature>
<evidence type="ECO:0000256" key="5">
    <source>
        <dbReference type="ARBA" id="ARBA00022989"/>
    </source>
</evidence>
<dbReference type="EMBL" id="JACBKZ010000005">
    <property type="protein sequence ID" value="KAF5949549.1"/>
    <property type="molecule type" value="Genomic_DNA"/>
</dbReference>
<comment type="caution">
    <text evidence="11">The sequence shown here is derived from an EMBL/GenBank/DDBJ whole genome shotgun (WGS) entry which is preliminary data.</text>
</comment>
<feature type="transmembrane region" description="Helical" evidence="10">
    <location>
        <begin position="53"/>
        <end position="73"/>
    </location>
</feature>
<organism evidence="11 12">
    <name type="scientific">Camellia sinensis</name>
    <name type="common">Tea plant</name>
    <name type="synonym">Thea sinensis</name>
    <dbReference type="NCBI Taxonomy" id="4442"/>
    <lineage>
        <taxon>Eukaryota</taxon>
        <taxon>Viridiplantae</taxon>
        <taxon>Streptophyta</taxon>
        <taxon>Embryophyta</taxon>
        <taxon>Tracheophyta</taxon>
        <taxon>Spermatophyta</taxon>
        <taxon>Magnoliopsida</taxon>
        <taxon>eudicotyledons</taxon>
        <taxon>Gunneridae</taxon>
        <taxon>Pentapetalae</taxon>
        <taxon>asterids</taxon>
        <taxon>Ericales</taxon>
        <taxon>Theaceae</taxon>
        <taxon>Camellia</taxon>
    </lineage>
</organism>
<feature type="binding site" evidence="9">
    <location>
        <position position="293"/>
    </location>
    <ligand>
        <name>Mn(2+)</name>
        <dbReference type="ChEBI" id="CHEBI:29035"/>
    </ligand>
</feature>
<feature type="transmembrane region" description="Helical" evidence="10">
    <location>
        <begin position="23"/>
        <end position="41"/>
    </location>
</feature>
<reference evidence="12" key="1">
    <citation type="journal article" date="2020" name="Nat. Commun.">
        <title>Genome assembly of wild tea tree DASZ reveals pedigree and selection history of tea varieties.</title>
        <authorList>
            <person name="Zhang W."/>
            <person name="Zhang Y."/>
            <person name="Qiu H."/>
            <person name="Guo Y."/>
            <person name="Wan H."/>
            <person name="Zhang X."/>
            <person name="Scossa F."/>
            <person name="Alseekh S."/>
            <person name="Zhang Q."/>
            <person name="Wang P."/>
            <person name="Xu L."/>
            <person name="Schmidt M.H."/>
            <person name="Jia X."/>
            <person name="Li D."/>
            <person name="Zhu A."/>
            <person name="Guo F."/>
            <person name="Chen W."/>
            <person name="Ni D."/>
            <person name="Usadel B."/>
            <person name="Fernie A.R."/>
            <person name="Wen W."/>
        </authorList>
    </citation>
    <scope>NUCLEOTIDE SEQUENCE [LARGE SCALE GENOMIC DNA]</scope>
    <source>
        <strain evidence="12">cv. G240</strain>
    </source>
</reference>
<feature type="binding site" evidence="8">
    <location>
        <position position="142"/>
    </location>
    <ligand>
        <name>UDP-alpha-D-glucose</name>
        <dbReference type="ChEBI" id="CHEBI:58885"/>
    </ligand>
</feature>
<evidence type="ECO:0000256" key="1">
    <source>
        <dbReference type="ARBA" id="ARBA00004127"/>
    </source>
</evidence>
<evidence type="ECO:0000313" key="12">
    <source>
        <dbReference type="Proteomes" id="UP000593564"/>
    </source>
</evidence>
<evidence type="ECO:0000256" key="4">
    <source>
        <dbReference type="ARBA" id="ARBA00022692"/>
    </source>
</evidence>
<keyword evidence="7" id="KW-0961">Cell wall biogenesis/degradation</keyword>
<dbReference type="SUPFAM" id="SSF53448">
    <property type="entry name" value="Nucleotide-diphospho-sugar transferases"/>
    <property type="match status" value="1"/>
</dbReference>
<dbReference type="GO" id="GO:0030244">
    <property type="term" value="P:cellulose biosynthetic process"/>
    <property type="evidence" value="ECO:0007669"/>
    <property type="project" value="InterPro"/>
</dbReference>
<dbReference type="Gene3D" id="3.90.550.10">
    <property type="entry name" value="Spore Coat Polysaccharide Biosynthesis Protein SpsA, Chain A"/>
    <property type="match status" value="2"/>
</dbReference>
<dbReference type="PANTHER" id="PTHR13301">
    <property type="entry name" value="X-BOX TRANSCRIPTION FACTOR-RELATED"/>
    <property type="match status" value="1"/>
</dbReference>
<name>A0A7J7H9M5_CAMSI</name>
<feature type="binding site" evidence="8">
    <location>
        <position position="113"/>
    </location>
    <ligand>
        <name>UDP-alpha-D-glucose</name>
        <dbReference type="ChEBI" id="CHEBI:58885"/>
    </ligand>
</feature>
<dbReference type="InterPro" id="IPR029044">
    <property type="entry name" value="Nucleotide-diphossugar_trans"/>
</dbReference>
<feature type="transmembrane region" description="Helical" evidence="10">
    <location>
        <begin position="525"/>
        <end position="543"/>
    </location>
</feature>
<keyword evidence="4 10" id="KW-0812">Transmembrane</keyword>
<keyword evidence="5 10" id="KW-1133">Transmembrane helix</keyword>
<evidence type="ECO:0000256" key="9">
    <source>
        <dbReference type="PIRSR" id="PIRSR605150-3"/>
    </source>
</evidence>
<dbReference type="InterPro" id="IPR005150">
    <property type="entry name" value="Cellulose_synth"/>
</dbReference>
<sequence length="744" mass="85054">MKRERDPSKVLHSYTTPQPSTNINRIHTVFHSVAVLGLFNYRLTRLFSGDAQALLPWILMTFAELLLAITWLVQQAFRLRPLIREVHPENITIPDSDLPMVDMYIVTVDPSKEPIEDVMNTVISALALDYPVEKLAVYLSDDGGVPLTLFAVREACAFAKHWVPFCRKYRLKNICPKAFFSRMADDERLLRSNSSEFKADEQQMKSLYEQFKKNVEKAREQGEIKDTIVPDRPPYIEILHDNKRDDQAQLPLLVYVSRERRPSYPHRYKGGALNALLRVSGLMSNAPYMMVLDCDMFCNEATSARQAMCFHLDPKMSQTFAFVQYPQTFYNIGKDDIYDAQGRTTYKSQWHGMDGLRGPLLSGTGYYMKKKALFGTPNKNCMSSIIGEETDGHSISYNAKLEKARIGFSYASLLESSFTGYLLHCRGWTSVYYYPKRPAFLGCAPTDLKDLSSQLLKWVSGLLQVGLSRFNPVTYGMSRMPILQCMCYCYFMYIPLYCPALLLYGTVPLLCFFSGIPLFPKVTSPWFWLFATIFASSIFEQLYEVLSTGGSLKICWNEYRIWMIQSVTGLLFGCIDAITNLLGLGKGGFRLSNKAVDKEKVKRYEKGKFNFEGAGKFVIPLAILIILNAVCFIGGVKRMISEWKFEEMCGQFLLSSFLLYVNSNYQEPYMVKKVFLGDMLRLSETDDEEFSKFQQMDDEEFFHPISFNSGNLELKTSFGLEFLGVSDLDLDNELIFGLIFTAMN</sequence>
<dbReference type="GO" id="GO:0016020">
    <property type="term" value="C:membrane"/>
    <property type="evidence" value="ECO:0007669"/>
    <property type="project" value="InterPro"/>
</dbReference>
<reference evidence="11 12" key="2">
    <citation type="submission" date="2020-07" db="EMBL/GenBank/DDBJ databases">
        <title>Genome assembly of wild tea tree DASZ reveals pedigree and selection history of tea varieties.</title>
        <authorList>
            <person name="Zhang W."/>
        </authorList>
    </citation>
    <scope>NUCLEOTIDE SEQUENCE [LARGE SCALE GENOMIC DNA]</scope>
    <source>
        <strain evidence="12">cv. G240</strain>
        <tissue evidence="11">Leaf</tissue>
    </source>
</reference>
<feature type="transmembrane region" description="Helical" evidence="10">
    <location>
        <begin position="490"/>
        <end position="513"/>
    </location>
</feature>
<evidence type="ECO:0000256" key="2">
    <source>
        <dbReference type="ARBA" id="ARBA00022676"/>
    </source>
</evidence>
<evidence type="ECO:0000256" key="10">
    <source>
        <dbReference type="SAM" id="Phobius"/>
    </source>
</evidence>
<dbReference type="GO" id="GO:0012505">
    <property type="term" value="C:endomembrane system"/>
    <property type="evidence" value="ECO:0007669"/>
    <property type="project" value="UniProtKB-SubCell"/>
</dbReference>
<dbReference type="Pfam" id="PF03552">
    <property type="entry name" value="Cellulose_synt"/>
    <property type="match status" value="2"/>
</dbReference>
<evidence type="ECO:0000256" key="7">
    <source>
        <dbReference type="ARBA" id="ARBA00023316"/>
    </source>
</evidence>
<keyword evidence="2" id="KW-0328">Glycosyltransferase</keyword>
<comment type="subcellular location">
    <subcellularLocation>
        <location evidence="1">Endomembrane system</location>
        <topology evidence="1">Multi-pass membrane protein</topology>
    </subcellularLocation>
</comment>
<keyword evidence="3" id="KW-0808">Transferase</keyword>
<evidence type="ECO:0000313" key="11">
    <source>
        <dbReference type="EMBL" id="KAF5949549.1"/>
    </source>
</evidence>